<dbReference type="GO" id="GO:0005739">
    <property type="term" value="C:mitochondrion"/>
    <property type="evidence" value="ECO:0007669"/>
    <property type="project" value="TreeGrafter"/>
</dbReference>
<dbReference type="OrthoDB" id="10064298at2759"/>
<accession>A0A7L2KZU4</accession>
<dbReference type="GO" id="GO:0007178">
    <property type="term" value="P:cell surface receptor protein serine/threonine kinase signaling pathway"/>
    <property type="evidence" value="ECO:0007669"/>
    <property type="project" value="TreeGrafter"/>
</dbReference>
<evidence type="ECO:0000313" key="3">
    <source>
        <dbReference type="Proteomes" id="UP000549157"/>
    </source>
</evidence>
<evidence type="ECO:0000259" key="1">
    <source>
        <dbReference type="Pfam" id="PF14784"/>
    </source>
</evidence>
<feature type="non-terminal residue" evidence="2">
    <location>
        <position position="50"/>
    </location>
</feature>
<comment type="caution">
    <text evidence="2">The sequence shown here is derived from an EMBL/GenBank/DDBJ whole genome shotgun (WGS) entry which is preliminary data.</text>
</comment>
<reference evidence="2 3" key="1">
    <citation type="submission" date="2019-09" db="EMBL/GenBank/DDBJ databases">
        <title>Bird 10,000 Genomes (B10K) Project - Family phase.</title>
        <authorList>
            <person name="Zhang G."/>
        </authorList>
    </citation>
    <scope>NUCLEOTIDE SEQUENCE [LARGE SCALE GENOMIC DNA]</scope>
    <source>
        <strain evidence="2">B10K-DU-001-36</strain>
        <tissue evidence="2">Muscle</tissue>
    </source>
</reference>
<dbReference type="PANTHER" id="PTHR13113:SF1">
    <property type="entry name" value="EVOLUTIONARILY CONSERVED SIGNALING INTERMEDIATE IN TOLL PATHWAY, MITOCHONDRIAL"/>
    <property type="match status" value="1"/>
</dbReference>
<feature type="non-terminal residue" evidence="2">
    <location>
        <position position="1"/>
    </location>
</feature>
<proteinExistence type="predicted"/>
<keyword evidence="3" id="KW-1185">Reference proteome</keyword>
<dbReference type="Pfam" id="PF14784">
    <property type="entry name" value="ECSIT_C"/>
    <property type="match status" value="1"/>
</dbReference>
<gene>
    <name evidence="2" type="primary">Ecsit_1</name>
    <name evidence="2" type="ORF">ZOSHYP_R15612</name>
</gene>
<dbReference type="AlphaFoldDB" id="A0A7L2KZU4"/>
<feature type="domain" description="ECSIT C-terminal" evidence="1">
    <location>
        <begin position="1"/>
        <end position="43"/>
    </location>
</feature>
<protein>
    <submittedName>
        <fullName evidence="2">ECSIT protein</fullName>
    </submittedName>
</protein>
<dbReference type="GO" id="GO:0045087">
    <property type="term" value="P:innate immune response"/>
    <property type="evidence" value="ECO:0007669"/>
    <property type="project" value="TreeGrafter"/>
</dbReference>
<dbReference type="InterPro" id="IPR010418">
    <property type="entry name" value="ECSIT"/>
</dbReference>
<evidence type="ECO:0000313" key="2">
    <source>
        <dbReference type="EMBL" id="NXR40931.1"/>
    </source>
</evidence>
<dbReference type="EMBL" id="VWYL01027857">
    <property type="protein sequence ID" value="NXR40931.1"/>
    <property type="molecule type" value="Genomic_DNA"/>
</dbReference>
<dbReference type="Proteomes" id="UP000549157">
    <property type="component" value="Unassembled WGS sequence"/>
</dbReference>
<dbReference type="InterPro" id="IPR029342">
    <property type="entry name" value="ECIST_C"/>
</dbReference>
<name>A0A7L2KZU4_9PASS</name>
<organism evidence="2 3">
    <name type="scientific">Zosterops hypoxanthus</name>
    <dbReference type="NCBI Taxonomy" id="2485327"/>
    <lineage>
        <taxon>Eukaryota</taxon>
        <taxon>Metazoa</taxon>
        <taxon>Chordata</taxon>
        <taxon>Craniata</taxon>
        <taxon>Vertebrata</taxon>
        <taxon>Euteleostomi</taxon>
        <taxon>Archelosauria</taxon>
        <taxon>Archosauria</taxon>
        <taxon>Dinosauria</taxon>
        <taxon>Saurischia</taxon>
        <taxon>Theropoda</taxon>
        <taxon>Coelurosauria</taxon>
        <taxon>Aves</taxon>
        <taxon>Neognathae</taxon>
        <taxon>Neoaves</taxon>
        <taxon>Telluraves</taxon>
        <taxon>Australaves</taxon>
        <taxon>Passeriformes</taxon>
        <taxon>Sylvioidea</taxon>
        <taxon>Zosteropidae</taxon>
        <taxon>Zosterops</taxon>
    </lineage>
</organism>
<dbReference type="PANTHER" id="PTHR13113">
    <property type="entry name" value="ECSIT EVOLUTIONARILY CONSERVED SIGNALING INTERMEDIATE IN TOLL PATHWAYS"/>
    <property type="match status" value="1"/>
</dbReference>
<sequence length="50" mass="5385">VEEGPVFALCVPGSGDRLTLARWVSALQEQNPTLGRAPVVFRLRDPPGDP</sequence>